<organism evidence="1 2">
    <name type="scientific">Aquiflexum balticum DSM 16537</name>
    <dbReference type="NCBI Taxonomy" id="758820"/>
    <lineage>
        <taxon>Bacteria</taxon>
        <taxon>Pseudomonadati</taxon>
        <taxon>Bacteroidota</taxon>
        <taxon>Cytophagia</taxon>
        <taxon>Cytophagales</taxon>
        <taxon>Cyclobacteriaceae</taxon>
        <taxon>Aquiflexum</taxon>
    </lineage>
</organism>
<name>A0A1W2H8E6_9BACT</name>
<keyword evidence="2" id="KW-1185">Reference proteome</keyword>
<sequence>MLNTPPINFDRIDEMAEGDAEFKAELVSALYKSLTELKEKYLEGAELKDIEILSQIRHKVKPALALFEIKRLDGIIQEGKEILTEKGFEQDFMEHLDAFLDAVQEAIDQVNVGLDLEEKP</sequence>
<dbReference type="OrthoDB" id="7478530at2"/>
<dbReference type="RefSeq" id="WP_084123594.1">
    <property type="nucleotide sequence ID" value="NZ_LT838813.1"/>
</dbReference>
<evidence type="ECO:0000313" key="2">
    <source>
        <dbReference type="Proteomes" id="UP000192333"/>
    </source>
</evidence>
<accession>A0A1W2H8E6</accession>
<dbReference type="SUPFAM" id="SSF47226">
    <property type="entry name" value="Histidine-containing phosphotransfer domain, HPT domain"/>
    <property type="match status" value="1"/>
</dbReference>
<reference evidence="2" key="1">
    <citation type="submission" date="2017-04" db="EMBL/GenBank/DDBJ databases">
        <authorList>
            <person name="Varghese N."/>
            <person name="Submissions S."/>
        </authorList>
    </citation>
    <scope>NUCLEOTIDE SEQUENCE [LARGE SCALE GENOMIC DNA]</scope>
    <source>
        <strain evidence="2">DSM 16537</strain>
    </source>
</reference>
<gene>
    <name evidence="1" type="ORF">SAMN00777080_3783</name>
</gene>
<evidence type="ECO:0000313" key="1">
    <source>
        <dbReference type="EMBL" id="SMD45139.1"/>
    </source>
</evidence>
<dbReference type="Proteomes" id="UP000192333">
    <property type="component" value="Chromosome I"/>
</dbReference>
<dbReference type="GO" id="GO:0000160">
    <property type="term" value="P:phosphorelay signal transduction system"/>
    <property type="evidence" value="ECO:0007669"/>
    <property type="project" value="InterPro"/>
</dbReference>
<protein>
    <recommendedName>
        <fullName evidence="3">HPt domain-containing protein</fullName>
    </recommendedName>
</protein>
<dbReference type="AlphaFoldDB" id="A0A1W2H8E6"/>
<proteinExistence type="predicted"/>
<dbReference type="Gene3D" id="1.20.120.160">
    <property type="entry name" value="HPT domain"/>
    <property type="match status" value="1"/>
</dbReference>
<dbReference type="EMBL" id="LT838813">
    <property type="protein sequence ID" value="SMD45139.1"/>
    <property type="molecule type" value="Genomic_DNA"/>
</dbReference>
<evidence type="ECO:0008006" key="3">
    <source>
        <dbReference type="Google" id="ProtNLM"/>
    </source>
</evidence>
<dbReference type="STRING" id="758820.SAMN00777080_3783"/>
<dbReference type="InterPro" id="IPR036641">
    <property type="entry name" value="HPT_dom_sf"/>
</dbReference>